<dbReference type="AlphaFoldDB" id="A0A0M3IRJ4"/>
<dbReference type="WBParaSite" id="ALUE_0002137201-mRNA-1">
    <property type="protein sequence ID" value="ALUE_0002137201-mRNA-1"/>
    <property type="gene ID" value="ALUE_0002137201"/>
</dbReference>
<protein>
    <submittedName>
        <fullName evidence="2">Uncharacterized protein</fullName>
    </submittedName>
</protein>
<proteinExistence type="predicted"/>
<dbReference type="Proteomes" id="UP000036681">
    <property type="component" value="Unplaced"/>
</dbReference>
<name>A0A0M3IRJ4_ASCLU</name>
<evidence type="ECO:0000313" key="1">
    <source>
        <dbReference type="Proteomes" id="UP000036681"/>
    </source>
</evidence>
<sequence length="133" mass="14946">MRRYECAHSDVILCCNIEADVCEREREREGERERETKHNSSLQAHARRARLLRACARQCGHKISRSSAVVSIGGACCIDDSTHLAALYPSSCKCLFGFKRLQEYGCLGVHSKRAKAPPGANLMERLCRVPDRL</sequence>
<keyword evidence="1" id="KW-1185">Reference proteome</keyword>
<evidence type="ECO:0000313" key="2">
    <source>
        <dbReference type="WBParaSite" id="ALUE_0002137201-mRNA-1"/>
    </source>
</evidence>
<organism evidence="1 2">
    <name type="scientific">Ascaris lumbricoides</name>
    <name type="common">Giant roundworm</name>
    <dbReference type="NCBI Taxonomy" id="6252"/>
    <lineage>
        <taxon>Eukaryota</taxon>
        <taxon>Metazoa</taxon>
        <taxon>Ecdysozoa</taxon>
        <taxon>Nematoda</taxon>
        <taxon>Chromadorea</taxon>
        <taxon>Rhabditida</taxon>
        <taxon>Spirurina</taxon>
        <taxon>Ascaridomorpha</taxon>
        <taxon>Ascaridoidea</taxon>
        <taxon>Ascarididae</taxon>
        <taxon>Ascaris</taxon>
    </lineage>
</organism>
<reference evidence="2" key="1">
    <citation type="submission" date="2017-02" db="UniProtKB">
        <authorList>
            <consortium name="WormBaseParasite"/>
        </authorList>
    </citation>
    <scope>IDENTIFICATION</scope>
</reference>
<accession>A0A0M3IRJ4</accession>